<evidence type="ECO:0000259" key="11">
    <source>
        <dbReference type="SMART" id="SM00768"/>
    </source>
</evidence>
<name>A0A5C7IPZ8_9ROSI</name>
<keyword evidence="4 10" id="KW-0732">Signal</keyword>
<keyword evidence="2" id="KW-1003">Cell membrane</keyword>
<evidence type="ECO:0000256" key="8">
    <source>
        <dbReference type="ARBA" id="ARBA00023288"/>
    </source>
</evidence>
<dbReference type="GO" id="GO:0009506">
    <property type="term" value="C:plasmodesma"/>
    <property type="evidence" value="ECO:0007669"/>
    <property type="project" value="UniProtKB-ARBA"/>
</dbReference>
<accession>A0A5C7IPZ8</accession>
<dbReference type="EMBL" id="VAHF01000002">
    <property type="protein sequence ID" value="TXG71371.1"/>
    <property type="molecule type" value="Genomic_DNA"/>
</dbReference>
<evidence type="ECO:0000256" key="9">
    <source>
        <dbReference type="SAM" id="MobiDB-lite"/>
    </source>
</evidence>
<evidence type="ECO:0000256" key="6">
    <source>
        <dbReference type="ARBA" id="ARBA00023157"/>
    </source>
</evidence>
<dbReference type="GO" id="GO:0005886">
    <property type="term" value="C:plasma membrane"/>
    <property type="evidence" value="ECO:0007669"/>
    <property type="project" value="UniProtKB-SubCell"/>
</dbReference>
<feature type="chain" id="PRO_5022816402" description="X8 domain-containing protein" evidence="10">
    <location>
        <begin position="29"/>
        <end position="393"/>
    </location>
</feature>
<dbReference type="SMART" id="SM00768">
    <property type="entry name" value="X8"/>
    <property type="match status" value="1"/>
</dbReference>
<feature type="signal peptide" evidence="10">
    <location>
        <begin position="1"/>
        <end position="28"/>
    </location>
</feature>
<reference evidence="13" key="1">
    <citation type="journal article" date="2019" name="Gigascience">
        <title>De novo genome assembly of the endangered Acer yangbiense, a plant species with extremely small populations endemic to Yunnan Province, China.</title>
        <authorList>
            <person name="Yang J."/>
            <person name="Wariss H.M."/>
            <person name="Tao L."/>
            <person name="Zhang R."/>
            <person name="Yun Q."/>
            <person name="Hollingsworth P."/>
            <person name="Dao Z."/>
            <person name="Luo G."/>
            <person name="Guo H."/>
            <person name="Ma Y."/>
            <person name="Sun W."/>
        </authorList>
    </citation>
    <scope>NUCLEOTIDE SEQUENCE [LARGE SCALE GENOMIC DNA]</scope>
    <source>
        <strain evidence="13">cv. Malutang</strain>
    </source>
</reference>
<comment type="caution">
    <text evidence="12">The sequence shown here is derived from an EMBL/GenBank/DDBJ whole genome shotgun (WGS) entry which is preliminary data.</text>
</comment>
<proteinExistence type="predicted"/>
<keyword evidence="6" id="KW-1015">Disulfide bond</keyword>
<dbReference type="PANTHER" id="PTHR31044">
    <property type="entry name" value="BETA-1,3 GLUCANASE"/>
    <property type="match status" value="1"/>
</dbReference>
<evidence type="ECO:0000256" key="3">
    <source>
        <dbReference type="ARBA" id="ARBA00022622"/>
    </source>
</evidence>
<dbReference type="PANTHER" id="PTHR31044:SF28">
    <property type="entry name" value="CARBOHYDRATE-BINDING X8 DOMAIN SUPERFAMILY PROTEIN"/>
    <property type="match status" value="1"/>
</dbReference>
<dbReference type="InterPro" id="IPR012946">
    <property type="entry name" value="X8"/>
</dbReference>
<dbReference type="Pfam" id="PF07983">
    <property type="entry name" value="X8"/>
    <property type="match status" value="1"/>
</dbReference>
<evidence type="ECO:0000256" key="1">
    <source>
        <dbReference type="ARBA" id="ARBA00004609"/>
    </source>
</evidence>
<keyword evidence="13" id="KW-1185">Reference proteome</keyword>
<evidence type="ECO:0000313" key="13">
    <source>
        <dbReference type="Proteomes" id="UP000323000"/>
    </source>
</evidence>
<comment type="subcellular location">
    <subcellularLocation>
        <location evidence="1">Cell membrane</location>
        <topology evidence="1">Lipid-anchor</topology>
        <topology evidence="1">GPI-anchor</topology>
    </subcellularLocation>
</comment>
<keyword evidence="7" id="KW-0325">Glycoprotein</keyword>
<feature type="domain" description="X8" evidence="11">
    <location>
        <begin position="235"/>
        <end position="316"/>
    </location>
</feature>
<keyword evidence="5" id="KW-0472">Membrane</keyword>
<evidence type="ECO:0000256" key="10">
    <source>
        <dbReference type="SAM" id="SignalP"/>
    </source>
</evidence>
<sequence length="393" mass="41860">METTSRGCKLRVLLCFAIAPLFITHCDARKSRGLTVISDQNQPRSKSIIMKTLEQLSVITHIDGDQSSNTGPYSVSSPLTLPPFDSLAPIPLPENVPPYCLYPPFTPQPPSTTIPSPTGGYTPIAPILPVLPPPSPIGTVPSPPESIASPFPPETVPSPPESVPSPYITNPSPSGPILTPPYYEPSPPSFVLNPPSSYVPSPTIFVPSPPVFLPPIVYPPPTSRGPPSRGPSIALWCVAKPSVPDPIIQEAMNYACGSGADCDTIQSNGPCFEPDTLYAHASYAFNSYWQRTKVAGGTCSFGGTAMLVTVDPREENERGGVGGDEEVRWVGRKSKRLNGGDKAGDLVGFEGGLVLGIVVGEVDREAFPSFGFQFGLDQEAFPNVGLQLEVFHR</sequence>
<feature type="compositionally biased region" description="Pro residues" evidence="9">
    <location>
        <begin position="135"/>
        <end position="163"/>
    </location>
</feature>
<evidence type="ECO:0000256" key="2">
    <source>
        <dbReference type="ARBA" id="ARBA00022475"/>
    </source>
</evidence>
<dbReference type="OrthoDB" id="417697at2759"/>
<gene>
    <name evidence="12" type="ORF">EZV62_006306</name>
</gene>
<evidence type="ECO:0000256" key="5">
    <source>
        <dbReference type="ARBA" id="ARBA00023136"/>
    </source>
</evidence>
<dbReference type="FunFam" id="1.20.58.1040:FF:000001">
    <property type="entry name" value="Glucan endo-1,3-beta-glucosidase 4"/>
    <property type="match status" value="1"/>
</dbReference>
<protein>
    <recommendedName>
        <fullName evidence="11">X8 domain-containing protein</fullName>
    </recommendedName>
</protein>
<organism evidence="12 13">
    <name type="scientific">Acer yangbiense</name>
    <dbReference type="NCBI Taxonomy" id="1000413"/>
    <lineage>
        <taxon>Eukaryota</taxon>
        <taxon>Viridiplantae</taxon>
        <taxon>Streptophyta</taxon>
        <taxon>Embryophyta</taxon>
        <taxon>Tracheophyta</taxon>
        <taxon>Spermatophyta</taxon>
        <taxon>Magnoliopsida</taxon>
        <taxon>eudicotyledons</taxon>
        <taxon>Gunneridae</taxon>
        <taxon>Pentapetalae</taxon>
        <taxon>rosids</taxon>
        <taxon>malvids</taxon>
        <taxon>Sapindales</taxon>
        <taxon>Sapindaceae</taxon>
        <taxon>Hippocastanoideae</taxon>
        <taxon>Acereae</taxon>
        <taxon>Acer</taxon>
    </lineage>
</organism>
<dbReference type="AlphaFoldDB" id="A0A5C7IPZ8"/>
<evidence type="ECO:0000256" key="7">
    <source>
        <dbReference type="ARBA" id="ARBA00023180"/>
    </source>
</evidence>
<dbReference type="GO" id="GO:0098552">
    <property type="term" value="C:side of membrane"/>
    <property type="evidence" value="ECO:0007669"/>
    <property type="project" value="UniProtKB-KW"/>
</dbReference>
<dbReference type="Gene3D" id="1.20.58.1040">
    <property type="match status" value="1"/>
</dbReference>
<evidence type="ECO:0000256" key="4">
    <source>
        <dbReference type="ARBA" id="ARBA00022729"/>
    </source>
</evidence>
<keyword evidence="3" id="KW-0336">GPI-anchor</keyword>
<keyword evidence="8" id="KW-0449">Lipoprotein</keyword>
<dbReference type="InterPro" id="IPR044788">
    <property type="entry name" value="X8_dom_prot"/>
</dbReference>
<dbReference type="Proteomes" id="UP000323000">
    <property type="component" value="Chromosome 2"/>
</dbReference>
<dbReference type="PRINTS" id="PR01217">
    <property type="entry name" value="PRICHEXTENSN"/>
</dbReference>
<feature type="region of interest" description="Disordered" evidence="9">
    <location>
        <begin position="135"/>
        <end position="171"/>
    </location>
</feature>
<evidence type="ECO:0000313" key="12">
    <source>
        <dbReference type="EMBL" id="TXG71371.1"/>
    </source>
</evidence>